<dbReference type="GO" id="GO:0046513">
    <property type="term" value="P:ceramide biosynthetic process"/>
    <property type="evidence" value="ECO:0007669"/>
    <property type="project" value="TreeGrafter"/>
</dbReference>
<protein>
    <recommendedName>
        <fullName evidence="5">serine C-palmitoyltransferase</fullName>
        <ecNumber evidence="5">2.3.1.50</ecNumber>
    </recommendedName>
</protein>
<reference evidence="13 14" key="1">
    <citation type="submission" date="2018-07" db="EMBL/GenBank/DDBJ databases">
        <title>The complete nuclear genome of the prasinophyte Chloropicon primus (CCMP1205).</title>
        <authorList>
            <person name="Pombert J.-F."/>
            <person name="Otis C."/>
            <person name="Turmel M."/>
            <person name="Lemieux C."/>
        </authorList>
    </citation>
    <scope>NUCLEOTIDE SEQUENCE [LARGE SCALE GENOMIC DNA]</scope>
    <source>
        <strain evidence="13 14">CCMP1205</strain>
    </source>
</reference>
<comment type="catalytic activity">
    <reaction evidence="9">
        <text>L-serine + hexadecanoyl-CoA + H(+) = 3-oxosphinganine + CO2 + CoA</text>
        <dbReference type="Rhea" id="RHEA:14761"/>
        <dbReference type="ChEBI" id="CHEBI:15378"/>
        <dbReference type="ChEBI" id="CHEBI:16526"/>
        <dbReference type="ChEBI" id="CHEBI:33384"/>
        <dbReference type="ChEBI" id="CHEBI:57287"/>
        <dbReference type="ChEBI" id="CHEBI:57379"/>
        <dbReference type="ChEBI" id="CHEBI:58299"/>
        <dbReference type="EC" id="2.3.1.50"/>
    </reaction>
</comment>
<dbReference type="Pfam" id="PF00155">
    <property type="entry name" value="Aminotran_1_2"/>
    <property type="match status" value="1"/>
</dbReference>
<comment type="cofactor">
    <cofactor evidence="1 10">
        <name>pyridoxal 5'-phosphate</name>
        <dbReference type="ChEBI" id="CHEBI:597326"/>
    </cofactor>
</comment>
<dbReference type="CDD" id="cd06454">
    <property type="entry name" value="KBL_like"/>
    <property type="match status" value="1"/>
</dbReference>
<dbReference type="SUPFAM" id="SSF53383">
    <property type="entry name" value="PLP-dependent transferases"/>
    <property type="match status" value="1"/>
</dbReference>
<evidence type="ECO:0000256" key="10">
    <source>
        <dbReference type="RuleBase" id="RU003693"/>
    </source>
</evidence>
<dbReference type="GO" id="GO:0004758">
    <property type="term" value="F:serine C-palmitoyltransferase activity"/>
    <property type="evidence" value="ECO:0007669"/>
    <property type="project" value="UniProtKB-EC"/>
</dbReference>
<keyword evidence="8" id="KW-0746">Sphingolipid metabolism</keyword>
<dbReference type="PANTHER" id="PTHR13693">
    <property type="entry name" value="CLASS II AMINOTRANSFERASE/8-AMINO-7-OXONONANOATE SYNTHASE"/>
    <property type="match status" value="1"/>
</dbReference>
<keyword evidence="8" id="KW-0443">Lipid metabolism</keyword>
<feature type="transmembrane region" description="Helical" evidence="11">
    <location>
        <begin position="12"/>
        <end position="30"/>
    </location>
</feature>
<evidence type="ECO:0000256" key="7">
    <source>
        <dbReference type="ARBA" id="ARBA00022898"/>
    </source>
</evidence>
<dbReference type="EC" id="2.3.1.50" evidence="5"/>
<proteinExistence type="inferred from homology"/>
<comment type="similarity">
    <text evidence="4 10">Belongs to the class-II pyridoxal-phosphate-dependent aminotransferase family.</text>
</comment>
<dbReference type="GO" id="GO:0030170">
    <property type="term" value="F:pyridoxal phosphate binding"/>
    <property type="evidence" value="ECO:0007669"/>
    <property type="project" value="InterPro"/>
</dbReference>
<organism evidence="13 14">
    <name type="scientific">Chloropicon primus</name>
    <dbReference type="NCBI Taxonomy" id="1764295"/>
    <lineage>
        <taxon>Eukaryota</taxon>
        <taxon>Viridiplantae</taxon>
        <taxon>Chlorophyta</taxon>
        <taxon>Chloropicophyceae</taxon>
        <taxon>Chloropicales</taxon>
        <taxon>Chloropicaceae</taxon>
        <taxon>Chloropicon</taxon>
    </lineage>
</organism>
<evidence type="ECO:0000256" key="2">
    <source>
        <dbReference type="ARBA" id="ARBA00004760"/>
    </source>
</evidence>
<evidence type="ECO:0000313" key="14">
    <source>
        <dbReference type="Proteomes" id="UP000316726"/>
    </source>
</evidence>
<dbReference type="UniPathway" id="UPA00222"/>
<evidence type="ECO:0000256" key="9">
    <source>
        <dbReference type="ARBA" id="ARBA00048528"/>
    </source>
</evidence>
<sequence length="478" mass="52793">MGASEADHVPLFAALTTYFSYTLLIVVGHIRDWVLRQNSKAKDGQEKGKAPLVKDWENFYARNLYRRIEDCFCRPISSAPGAWIDVCERKRDNIHADFRLTGESRRCLNLGSYNYLGFAAEDEYCTPRVISTMHETGWTTCSSRLDGGTTEVHEDLEQMVAKFLRKPAALSWGMGFATNTTVLPSLVNKGCLVVSDQLNHKSIVDGVKLSGAKVKVFVHNDMKSLEKILRTSIVQGQPRTGRPWKKILIVIEGIYSMEGDMPLLKEIVALKKKYNCYLYLDEAHSIGALGQSGRGLCEHTGVSFDDVDVLMGTFTKSFGSCGGYIASTKDVIEYLRNSSPGFTYATSISMPAAQQILSSLEVVAGKDGTTRGQEKIQKLKDNANFLRKKLKAAGCAVLGSEDSPVIPMMIFHPAKISALTRECYKYGLAIVVVGFPATPLLLARARLCISAAHSREDLEYACDILIDATMKCSMAYNL</sequence>
<evidence type="ECO:0000256" key="6">
    <source>
        <dbReference type="ARBA" id="ARBA00022679"/>
    </source>
</evidence>
<keyword evidence="11" id="KW-0472">Membrane</keyword>
<dbReference type="EMBL" id="CP031035">
    <property type="protein sequence ID" value="QDZ19155.1"/>
    <property type="molecule type" value="Genomic_DNA"/>
</dbReference>
<dbReference type="PROSITE" id="PS00599">
    <property type="entry name" value="AA_TRANSFER_CLASS_2"/>
    <property type="match status" value="1"/>
</dbReference>
<gene>
    <name evidence="13" type="ORF">A3770_02p16730</name>
</gene>
<comment type="pathway">
    <text evidence="3">Sphingolipid metabolism.</text>
</comment>
<dbReference type="InterPro" id="IPR050087">
    <property type="entry name" value="AON_synthase_class-II"/>
</dbReference>
<dbReference type="InterPro" id="IPR015424">
    <property type="entry name" value="PyrdxlP-dep_Trfase"/>
</dbReference>
<keyword evidence="11" id="KW-0812">Transmembrane</keyword>
<evidence type="ECO:0000256" key="4">
    <source>
        <dbReference type="ARBA" id="ARBA00008392"/>
    </source>
</evidence>
<keyword evidence="14" id="KW-1185">Reference proteome</keyword>
<dbReference type="PANTHER" id="PTHR13693:SF3">
    <property type="entry name" value="LD36009P"/>
    <property type="match status" value="1"/>
</dbReference>
<keyword evidence="6 13" id="KW-0808">Transferase</keyword>
<dbReference type="Proteomes" id="UP000316726">
    <property type="component" value="Chromosome 2"/>
</dbReference>
<evidence type="ECO:0000256" key="3">
    <source>
        <dbReference type="ARBA" id="ARBA00004991"/>
    </source>
</evidence>
<dbReference type="OrthoDB" id="65434at2759"/>
<dbReference type="AlphaFoldDB" id="A0A5B8MHM4"/>
<evidence type="ECO:0000256" key="8">
    <source>
        <dbReference type="ARBA" id="ARBA00022919"/>
    </source>
</evidence>
<name>A0A5B8MHM4_9CHLO</name>
<dbReference type="GO" id="GO:0016020">
    <property type="term" value="C:membrane"/>
    <property type="evidence" value="ECO:0007669"/>
    <property type="project" value="GOC"/>
</dbReference>
<evidence type="ECO:0000259" key="12">
    <source>
        <dbReference type="Pfam" id="PF00155"/>
    </source>
</evidence>
<dbReference type="InterPro" id="IPR001917">
    <property type="entry name" value="Aminotrans_II_pyridoxalP_BS"/>
</dbReference>
<keyword evidence="11" id="KW-1133">Transmembrane helix</keyword>
<dbReference type="GO" id="GO:0017059">
    <property type="term" value="C:serine palmitoyltransferase complex"/>
    <property type="evidence" value="ECO:0007669"/>
    <property type="project" value="TreeGrafter"/>
</dbReference>
<comment type="pathway">
    <text evidence="2">Lipid metabolism; sphingolipid metabolism.</text>
</comment>
<evidence type="ECO:0000313" key="13">
    <source>
        <dbReference type="EMBL" id="QDZ19155.1"/>
    </source>
</evidence>
<accession>A0A5B8MHM4</accession>
<dbReference type="InterPro" id="IPR015422">
    <property type="entry name" value="PyrdxlP-dep_Trfase_small"/>
</dbReference>
<evidence type="ECO:0000256" key="1">
    <source>
        <dbReference type="ARBA" id="ARBA00001933"/>
    </source>
</evidence>
<evidence type="ECO:0000256" key="5">
    <source>
        <dbReference type="ARBA" id="ARBA00013220"/>
    </source>
</evidence>
<dbReference type="Gene3D" id="3.40.640.10">
    <property type="entry name" value="Type I PLP-dependent aspartate aminotransferase-like (Major domain)"/>
    <property type="match status" value="1"/>
</dbReference>
<keyword evidence="7 10" id="KW-0663">Pyridoxal phosphate</keyword>
<dbReference type="GO" id="GO:0046512">
    <property type="term" value="P:sphingosine biosynthetic process"/>
    <property type="evidence" value="ECO:0007669"/>
    <property type="project" value="TreeGrafter"/>
</dbReference>
<feature type="domain" description="Aminotransferase class I/classII large" evidence="12">
    <location>
        <begin position="107"/>
        <end position="464"/>
    </location>
</feature>
<evidence type="ECO:0000256" key="11">
    <source>
        <dbReference type="SAM" id="Phobius"/>
    </source>
</evidence>
<dbReference type="InterPro" id="IPR004839">
    <property type="entry name" value="Aminotransferase_I/II_large"/>
</dbReference>
<dbReference type="STRING" id="1764295.A0A5B8MHM4"/>
<dbReference type="Gene3D" id="3.90.1150.10">
    <property type="entry name" value="Aspartate Aminotransferase, domain 1"/>
    <property type="match status" value="1"/>
</dbReference>
<dbReference type="InterPro" id="IPR015421">
    <property type="entry name" value="PyrdxlP-dep_Trfase_major"/>
</dbReference>